<evidence type="ECO:0000313" key="10">
    <source>
        <dbReference type="EMBL" id="RKP24705.1"/>
    </source>
</evidence>
<keyword evidence="5" id="KW-0539">Nucleus</keyword>
<dbReference type="InterPro" id="IPR008426">
    <property type="entry name" value="CENP-H_C"/>
</dbReference>
<dbReference type="GO" id="GO:0000776">
    <property type="term" value="C:kinetochore"/>
    <property type="evidence" value="ECO:0007669"/>
    <property type="project" value="UniProtKB-KW"/>
</dbReference>
<evidence type="ECO:0000256" key="3">
    <source>
        <dbReference type="ARBA" id="ARBA00022454"/>
    </source>
</evidence>
<gene>
    <name evidence="10" type="ORF">SYNPS1DRAFT_23237</name>
</gene>
<evidence type="ECO:0000256" key="6">
    <source>
        <dbReference type="ARBA" id="ARBA00023328"/>
    </source>
</evidence>
<evidence type="ECO:0000259" key="9">
    <source>
        <dbReference type="Pfam" id="PF05837"/>
    </source>
</evidence>
<dbReference type="Pfam" id="PF05837">
    <property type="entry name" value="CENP-H"/>
    <property type="match status" value="1"/>
</dbReference>
<dbReference type="GO" id="GO:0005634">
    <property type="term" value="C:nucleus"/>
    <property type="evidence" value="ECO:0007669"/>
    <property type="project" value="UniProtKB-SubCell"/>
</dbReference>
<dbReference type="AlphaFoldDB" id="A0A4P9YXS7"/>
<evidence type="ECO:0000256" key="1">
    <source>
        <dbReference type="ARBA" id="ARBA00004123"/>
    </source>
</evidence>
<reference evidence="11" key="1">
    <citation type="journal article" date="2018" name="Nat. Microbiol.">
        <title>Leveraging single-cell genomics to expand the fungal tree of life.</title>
        <authorList>
            <person name="Ahrendt S.R."/>
            <person name="Quandt C.A."/>
            <person name="Ciobanu D."/>
            <person name="Clum A."/>
            <person name="Salamov A."/>
            <person name="Andreopoulos B."/>
            <person name="Cheng J.F."/>
            <person name="Woyke T."/>
            <person name="Pelin A."/>
            <person name="Henrissat B."/>
            <person name="Reynolds N.K."/>
            <person name="Benny G.L."/>
            <person name="Smith M.E."/>
            <person name="James T.Y."/>
            <person name="Grigoriev I.V."/>
        </authorList>
    </citation>
    <scope>NUCLEOTIDE SEQUENCE [LARGE SCALE GENOMIC DNA]</scope>
    <source>
        <strain evidence="11">Benny S71-1</strain>
    </source>
</reference>
<feature type="domain" description="Centromere protein H C-terminal" evidence="9">
    <location>
        <begin position="67"/>
        <end position="181"/>
    </location>
</feature>
<keyword evidence="4" id="KW-0995">Kinetochore</keyword>
<protein>
    <recommendedName>
        <fullName evidence="9">Centromere protein H C-terminal domain-containing protein</fullName>
    </recommendedName>
</protein>
<name>A0A4P9YXS7_9FUNG</name>
<evidence type="ECO:0000256" key="2">
    <source>
        <dbReference type="ARBA" id="ARBA00004629"/>
    </source>
</evidence>
<evidence type="ECO:0000256" key="4">
    <source>
        <dbReference type="ARBA" id="ARBA00022838"/>
    </source>
</evidence>
<evidence type="ECO:0000313" key="11">
    <source>
        <dbReference type="Proteomes" id="UP000278143"/>
    </source>
</evidence>
<dbReference type="GO" id="GO:0051382">
    <property type="term" value="P:kinetochore assembly"/>
    <property type="evidence" value="ECO:0007669"/>
    <property type="project" value="InterPro"/>
</dbReference>
<keyword evidence="3" id="KW-0158">Chromosome</keyword>
<evidence type="ECO:0000256" key="5">
    <source>
        <dbReference type="ARBA" id="ARBA00023242"/>
    </source>
</evidence>
<dbReference type="Proteomes" id="UP000278143">
    <property type="component" value="Unassembled WGS sequence"/>
</dbReference>
<feature type="coiled-coil region" evidence="8">
    <location>
        <begin position="71"/>
        <end position="98"/>
    </location>
</feature>
<comment type="similarity">
    <text evidence="7">Belongs to the CENP-H/MCM16 family.</text>
</comment>
<accession>A0A4P9YXS7</accession>
<organism evidence="10 11">
    <name type="scientific">Syncephalis pseudoplumigaleata</name>
    <dbReference type="NCBI Taxonomy" id="1712513"/>
    <lineage>
        <taxon>Eukaryota</taxon>
        <taxon>Fungi</taxon>
        <taxon>Fungi incertae sedis</taxon>
        <taxon>Zoopagomycota</taxon>
        <taxon>Zoopagomycotina</taxon>
        <taxon>Zoopagomycetes</taxon>
        <taxon>Zoopagales</taxon>
        <taxon>Piptocephalidaceae</taxon>
        <taxon>Syncephalis</taxon>
    </lineage>
</organism>
<keyword evidence="11" id="KW-1185">Reference proteome</keyword>
<dbReference type="EMBL" id="KZ990076">
    <property type="protein sequence ID" value="RKP24705.1"/>
    <property type="molecule type" value="Genomic_DNA"/>
</dbReference>
<proteinExistence type="inferred from homology"/>
<sequence>MSAVEQLHQVARDLFQLLSRTETGFGVHDASRVASSRRGKASTVVLGRRTRTVDKQFYSDHNSVPGLIRIIESLSTQYDKLQRDVAQLDQESIRLTGEVVNEALFTELKQLTGDASFRTGSLGLASLDEAQIKLNELLCQNNTLRRLFLLMPRHLVHQGLILESQVAWVDDEELCRFVLSCDK</sequence>
<evidence type="ECO:0000256" key="8">
    <source>
        <dbReference type="SAM" id="Coils"/>
    </source>
</evidence>
<comment type="subcellular location">
    <subcellularLocation>
        <location evidence="2">Chromosome</location>
        <location evidence="2">Centromere</location>
        <location evidence="2">Kinetochore</location>
    </subcellularLocation>
    <subcellularLocation>
        <location evidence="1">Nucleus</location>
    </subcellularLocation>
</comment>
<keyword evidence="6" id="KW-0137">Centromere</keyword>
<keyword evidence="8" id="KW-0175">Coiled coil</keyword>
<evidence type="ECO:0000256" key="7">
    <source>
        <dbReference type="ARBA" id="ARBA00025735"/>
    </source>
</evidence>